<dbReference type="RefSeq" id="WP_182958587.1">
    <property type="nucleotide sequence ID" value="NZ_WNXC01000005.1"/>
</dbReference>
<evidence type="ECO:0000256" key="4">
    <source>
        <dbReference type="ARBA" id="ARBA00022452"/>
    </source>
</evidence>
<evidence type="ECO:0000256" key="2">
    <source>
        <dbReference type="ARBA" id="ARBA00007613"/>
    </source>
</evidence>
<dbReference type="Pfam" id="PF02321">
    <property type="entry name" value="OEP"/>
    <property type="match status" value="2"/>
</dbReference>
<dbReference type="Gene3D" id="1.20.1600.10">
    <property type="entry name" value="Outer membrane efflux proteins (OEP)"/>
    <property type="match status" value="1"/>
</dbReference>
<evidence type="ECO:0000256" key="6">
    <source>
        <dbReference type="ARBA" id="ARBA00023136"/>
    </source>
</evidence>
<dbReference type="SUPFAM" id="SSF56954">
    <property type="entry name" value="Outer membrane efflux proteins (OEP)"/>
    <property type="match status" value="1"/>
</dbReference>
<keyword evidence="3" id="KW-0813">Transport</keyword>
<evidence type="ECO:0000256" key="1">
    <source>
        <dbReference type="ARBA" id="ARBA00004442"/>
    </source>
</evidence>
<organism evidence="8 9">
    <name type="scientific">Pedobacter gandavensis</name>
    <dbReference type="NCBI Taxonomy" id="2679963"/>
    <lineage>
        <taxon>Bacteria</taxon>
        <taxon>Pseudomonadati</taxon>
        <taxon>Bacteroidota</taxon>
        <taxon>Sphingobacteriia</taxon>
        <taxon>Sphingobacteriales</taxon>
        <taxon>Sphingobacteriaceae</taxon>
        <taxon>Pedobacter</taxon>
    </lineage>
</organism>
<dbReference type="EMBL" id="WNXC01000005">
    <property type="protein sequence ID" value="MBB2150075.1"/>
    <property type="molecule type" value="Genomic_DNA"/>
</dbReference>
<keyword evidence="4" id="KW-1134">Transmembrane beta strand</keyword>
<evidence type="ECO:0000256" key="3">
    <source>
        <dbReference type="ARBA" id="ARBA00022448"/>
    </source>
</evidence>
<protein>
    <recommendedName>
        <fullName evidence="10">TolC family protein</fullName>
    </recommendedName>
</protein>
<keyword evidence="5" id="KW-0812">Transmembrane</keyword>
<keyword evidence="9" id="KW-1185">Reference proteome</keyword>
<reference evidence="8 9" key="1">
    <citation type="submission" date="2019-11" db="EMBL/GenBank/DDBJ databases">
        <title>Description of Pedobacter sp. LMG 31462T.</title>
        <authorList>
            <person name="Carlier A."/>
            <person name="Qi S."/>
            <person name="Vandamme P."/>
        </authorList>
    </citation>
    <scope>NUCLEOTIDE SEQUENCE [LARGE SCALE GENOMIC DNA]</scope>
    <source>
        <strain evidence="8 9">LMG 31462</strain>
    </source>
</reference>
<evidence type="ECO:0000313" key="8">
    <source>
        <dbReference type="EMBL" id="MBB2150075.1"/>
    </source>
</evidence>
<dbReference type="InterPro" id="IPR003423">
    <property type="entry name" value="OMP_efflux"/>
</dbReference>
<dbReference type="PANTHER" id="PTHR30026:SF20">
    <property type="entry name" value="OUTER MEMBRANE PROTEIN TOLC"/>
    <property type="match status" value="1"/>
</dbReference>
<evidence type="ECO:0000256" key="7">
    <source>
        <dbReference type="ARBA" id="ARBA00023237"/>
    </source>
</evidence>
<name>A0ABR6EXR9_9SPHI</name>
<evidence type="ECO:0000256" key="5">
    <source>
        <dbReference type="ARBA" id="ARBA00022692"/>
    </source>
</evidence>
<dbReference type="Proteomes" id="UP000636110">
    <property type="component" value="Unassembled WGS sequence"/>
</dbReference>
<sequence>MNIKSISFFIGAFCIASFSFDQAGAQTIRFAQVPQPTAARQSKITVQSEPLQQSADTLRLELKEVVAMAKDQSIASKQAATLKETRYWEWMTYKSNYQPQLSLKGILPGYSKSSISVQQPDGTIDFRSVHNNNSSLDLSFSQRISQTGGTVYGSTSLQRFDDFDRNNTLYNGAPYSVGLIQPLFQFNSLKWDRRIEPLKYNESQQAYIETMEQISINASAYFFDLLLAQVDLQIAETNLNNTTAIQKIADTKFEMGKVSKNEILQLQLEALKAEKAVGIAKRDMEVATYNLKAYTGLQNTDKIKLSLPKSTVEMKVVTEKALTEAFQNRSDAIAFGRKLEEAKRDVAKAKGDNGINATLNANLGFAKSGRSIGSVYQNPKDQQLLELAIEIPILDWGRQKSRRKTALANQQFTQYAVAQDKQNFTQKIITEVNLFEMMKGQLLLNARAEQIASEKYQIAKERYVLGNLSITDLSIAFQENDQAKRDYINSLRDFWGAYYQLRYLSLFDFEKNEKIKL</sequence>
<evidence type="ECO:0008006" key="10">
    <source>
        <dbReference type="Google" id="ProtNLM"/>
    </source>
</evidence>
<gene>
    <name evidence="8" type="ORF">GM920_14325</name>
</gene>
<comment type="subcellular location">
    <subcellularLocation>
        <location evidence="1">Cell outer membrane</location>
    </subcellularLocation>
</comment>
<accession>A0ABR6EXR9</accession>
<keyword evidence="7" id="KW-0998">Cell outer membrane</keyword>
<dbReference type="InterPro" id="IPR051906">
    <property type="entry name" value="TolC-like"/>
</dbReference>
<comment type="similarity">
    <text evidence="2">Belongs to the outer membrane factor (OMF) (TC 1.B.17) family.</text>
</comment>
<comment type="caution">
    <text evidence="8">The sequence shown here is derived from an EMBL/GenBank/DDBJ whole genome shotgun (WGS) entry which is preliminary data.</text>
</comment>
<evidence type="ECO:0000313" key="9">
    <source>
        <dbReference type="Proteomes" id="UP000636110"/>
    </source>
</evidence>
<dbReference type="PANTHER" id="PTHR30026">
    <property type="entry name" value="OUTER MEMBRANE PROTEIN TOLC"/>
    <property type="match status" value="1"/>
</dbReference>
<keyword evidence="6" id="KW-0472">Membrane</keyword>
<proteinExistence type="inferred from homology"/>